<reference evidence="1" key="2">
    <citation type="journal article" date="2022" name="Res Sq">
        <title>Comparative Genomics Reveals Insights into the Divergent Evolution of Astigmatic Mites and Household Pest Adaptations.</title>
        <authorList>
            <person name="Xiong Q."/>
            <person name="Wan A.T.-Y."/>
            <person name="Liu X.-Y."/>
            <person name="Fung C.S.-H."/>
            <person name="Xiao X."/>
            <person name="Malainual N."/>
            <person name="Hou J."/>
            <person name="Wang L."/>
            <person name="Wang M."/>
            <person name="Yang K."/>
            <person name="Cui Y."/>
            <person name="Leung E."/>
            <person name="Nong W."/>
            <person name="Shin S.-K."/>
            <person name="Au S."/>
            <person name="Jeong K.Y."/>
            <person name="Chew F.T."/>
            <person name="Hui J."/>
            <person name="Leung T.F."/>
            <person name="Tungtrongchitr A."/>
            <person name="Zhong N."/>
            <person name="Liu Z."/>
            <person name="Tsui S."/>
        </authorList>
    </citation>
    <scope>NUCLEOTIDE SEQUENCE</scope>
    <source>
        <strain evidence="1">Derf</strain>
        <tissue evidence="1">Whole organism</tissue>
    </source>
</reference>
<sequence>MFFKMVIITVLIPLLLFPYDYIVIVDALPVKNRREIALPNPYDTWGDYCRMKNPFHPKCRGIAVQKLIDISIEQMDPEHREQYREFLIGYVIDKYPNVVGKLLKNNDIIRRMVMNESKYIEQQNQPMITTTTTNDPVTIDISNDFYIRNSNNQDRSIIFD</sequence>
<organism evidence="1 2">
    <name type="scientific">Dermatophagoides farinae</name>
    <name type="common">American house dust mite</name>
    <dbReference type="NCBI Taxonomy" id="6954"/>
    <lineage>
        <taxon>Eukaryota</taxon>
        <taxon>Metazoa</taxon>
        <taxon>Ecdysozoa</taxon>
        <taxon>Arthropoda</taxon>
        <taxon>Chelicerata</taxon>
        <taxon>Arachnida</taxon>
        <taxon>Acari</taxon>
        <taxon>Acariformes</taxon>
        <taxon>Sarcoptiformes</taxon>
        <taxon>Astigmata</taxon>
        <taxon>Psoroptidia</taxon>
        <taxon>Analgoidea</taxon>
        <taxon>Pyroglyphidae</taxon>
        <taxon>Dermatophagoidinae</taxon>
        <taxon>Dermatophagoides</taxon>
    </lineage>
</organism>
<keyword evidence="2" id="KW-1185">Reference proteome</keyword>
<accession>A0A922HQV2</accession>
<evidence type="ECO:0000313" key="1">
    <source>
        <dbReference type="EMBL" id="KAH9502015.1"/>
    </source>
</evidence>
<evidence type="ECO:0000313" key="2">
    <source>
        <dbReference type="Proteomes" id="UP000790347"/>
    </source>
</evidence>
<dbReference type="AlphaFoldDB" id="A0A922HQV2"/>
<gene>
    <name evidence="1" type="ORF">DERF_012816</name>
</gene>
<comment type="caution">
    <text evidence="1">The sequence shown here is derived from an EMBL/GenBank/DDBJ whole genome shotgun (WGS) entry which is preliminary data.</text>
</comment>
<dbReference type="Proteomes" id="UP000790347">
    <property type="component" value="Unassembled WGS sequence"/>
</dbReference>
<reference evidence="1" key="1">
    <citation type="submission" date="2013-05" db="EMBL/GenBank/DDBJ databases">
        <authorList>
            <person name="Yim A.K.Y."/>
            <person name="Chan T.F."/>
            <person name="Ji K.M."/>
            <person name="Liu X.Y."/>
            <person name="Zhou J.W."/>
            <person name="Li R.Q."/>
            <person name="Yang K.Y."/>
            <person name="Li J."/>
            <person name="Li M."/>
            <person name="Law P.T.W."/>
            <person name="Wu Y.L."/>
            <person name="Cai Z.L."/>
            <person name="Qin H."/>
            <person name="Bao Y."/>
            <person name="Leung R.K.K."/>
            <person name="Ng P.K.S."/>
            <person name="Zou J."/>
            <person name="Zhong X.J."/>
            <person name="Ran P.X."/>
            <person name="Zhong N.S."/>
            <person name="Liu Z.G."/>
            <person name="Tsui S.K.W."/>
        </authorList>
    </citation>
    <scope>NUCLEOTIDE SEQUENCE</scope>
    <source>
        <strain evidence="1">Derf</strain>
        <tissue evidence="1">Whole organism</tissue>
    </source>
</reference>
<proteinExistence type="predicted"/>
<protein>
    <submittedName>
        <fullName evidence="1">Uncharacterized protein</fullName>
    </submittedName>
</protein>
<name>A0A922HQV2_DERFA</name>
<dbReference type="EMBL" id="ASGP02000006">
    <property type="protein sequence ID" value="KAH9502015.1"/>
    <property type="molecule type" value="Genomic_DNA"/>
</dbReference>